<evidence type="ECO:0008006" key="4">
    <source>
        <dbReference type="Google" id="ProtNLM"/>
    </source>
</evidence>
<dbReference type="Gene3D" id="1.20.1250.20">
    <property type="entry name" value="MFS general substrate transporter like domains"/>
    <property type="match status" value="1"/>
</dbReference>
<name>A0ABT8ZMK3_9SPHN</name>
<feature type="transmembrane region" description="Helical" evidence="1">
    <location>
        <begin position="211"/>
        <end position="232"/>
    </location>
</feature>
<dbReference type="SUPFAM" id="SSF103473">
    <property type="entry name" value="MFS general substrate transporter"/>
    <property type="match status" value="1"/>
</dbReference>
<keyword evidence="1" id="KW-1133">Transmembrane helix</keyword>
<keyword evidence="3" id="KW-1185">Reference proteome</keyword>
<feature type="transmembrane region" description="Helical" evidence="1">
    <location>
        <begin position="54"/>
        <end position="74"/>
    </location>
</feature>
<proteinExistence type="predicted"/>
<gene>
    <name evidence="2" type="ORF">Q4610_10360</name>
</gene>
<dbReference type="EMBL" id="JAUQOM010000003">
    <property type="protein sequence ID" value="MDO7835446.1"/>
    <property type="molecule type" value="Genomic_DNA"/>
</dbReference>
<comment type="caution">
    <text evidence="2">The sequence shown here is derived from an EMBL/GenBank/DDBJ whole genome shotgun (WGS) entry which is preliminary data.</text>
</comment>
<feature type="transmembrane region" description="Helical" evidence="1">
    <location>
        <begin position="244"/>
        <end position="264"/>
    </location>
</feature>
<accession>A0ABT8ZMK3</accession>
<keyword evidence="1" id="KW-0472">Membrane</keyword>
<feature type="transmembrane region" description="Helical" evidence="1">
    <location>
        <begin position="16"/>
        <end position="42"/>
    </location>
</feature>
<feature type="transmembrane region" description="Helical" evidence="1">
    <location>
        <begin position="113"/>
        <end position="132"/>
    </location>
</feature>
<sequence>MSIPESPVSPPQDANIAAIAAAIALSVAGYAFYTALPMLIVAVAHARNFTDQQIGWLSSAELAGMLIGSIAAPIAIGSRLFRTCGFVSLGVLSAGLVGSLVDAGFLASVAIRLLSGCGGGFAYSIAVSYVSLSRRPIRYFGIMNAIAIFVAAAQDYVTPELIARHGLAGGLVPALAMVATALLLLPAMRIEALAPTGQEPAKKGARLAGKAWVFLAAVAVCQIAPGAFWTYVERLAQMGGVDRGTIAVTLTSGLLVSGVVCLGAERVCAWIGTHKAMIAVLALLCATMASNVLLGETVFVIRYLLFSCCWNLLIVFQLSGASELDATGRLAAMVPAAQNVGVFLGPIAGASILMHGSTVAVMLSILFAPLMVGLLIMCGVHWHSTIASRRSKPVN</sequence>
<feature type="transmembrane region" description="Helical" evidence="1">
    <location>
        <begin position="359"/>
        <end position="382"/>
    </location>
</feature>
<dbReference type="Proteomes" id="UP001176471">
    <property type="component" value="Unassembled WGS sequence"/>
</dbReference>
<evidence type="ECO:0000256" key="1">
    <source>
        <dbReference type="SAM" id="Phobius"/>
    </source>
</evidence>
<keyword evidence="1" id="KW-0812">Transmembrane</keyword>
<feature type="transmembrane region" description="Helical" evidence="1">
    <location>
        <begin position="300"/>
        <end position="318"/>
    </location>
</feature>
<feature type="transmembrane region" description="Helical" evidence="1">
    <location>
        <begin position="139"/>
        <end position="157"/>
    </location>
</feature>
<reference evidence="2" key="1">
    <citation type="submission" date="2023-07" db="EMBL/GenBank/DDBJ databases">
        <title>Bacterial whole genome sequence for Sphingobium sp. HBC34.</title>
        <authorList>
            <person name="Le V."/>
            <person name="Ko S.-R."/>
            <person name="Ahn C.-Y."/>
            <person name="Oh H.-M."/>
        </authorList>
    </citation>
    <scope>NUCLEOTIDE SEQUENCE</scope>
    <source>
        <strain evidence="2">HBC34</strain>
    </source>
</reference>
<evidence type="ECO:0000313" key="2">
    <source>
        <dbReference type="EMBL" id="MDO7835446.1"/>
    </source>
</evidence>
<feature type="transmembrane region" description="Helical" evidence="1">
    <location>
        <begin position="276"/>
        <end position="294"/>
    </location>
</feature>
<feature type="transmembrane region" description="Helical" evidence="1">
    <location>
        <begin position="169"/>
        <end position="190"/>
    </location>
</feature>
<feature type="transmembrane region" description="Helical" evidence="1">
    <location>
        <begin position="330"/>
        <end position="353"/>
    </location>
</feature>
<evidence type="ECO:0000313" key="3">
    <source>
        <dbReference type="Proteomes" id="UP001176471"/>
    </source>
</evidence>
<dbReference type="RefSeq" id="WP_304535853.1">
    <property type="nucleotide sequence ID" value="NZ_JAUQOM010000003.1"/>
</dbReference>
<protein>
    <recommendedName>
        <fullName evidence="4">MFS transporter</fullName>
    </recommendedName>
</protein>
<organism evidence="2 3">
    <name type="scientific">Sphingobium cyanobacteriorum</name>
    <dbReference type="NCBI Taxonomy" id="3063954"/>
    <lineage>
        <taxon>Bacteria</taxon>
        <taxon>Pseudomonadati</taxon>
        <taxon>Pseudomonadota</taxon>
        <taxon>Alphaproteobacteria</taxon>
        <taxon>Sphingomonadales</taxon>
        <taxon>Sphingomonadaceae</taxon>
        <taxon>Sphingobium</taxon>
    </lineage>
</organism>
<dbReference type="InterPro" id="IPR036259">
    <property type="entry name" value="MFS_trans_sf"/>
</dbReference>